<dbReference type="InterPro" id="IPR019109">
    <property type="entry name" value="MamF_MmsF"/>
</dbReference>
<evidence type="ECO:0000256" key="3">
    <source>
        <dbReference type="ARBA" id="ARBA00022989"/>
    </source>
</evidence>
<organism evidence="6 7">
    <name type="scientific">Hydrococcus rivularis NIES-593</name>
    <dbReference type="NCBI Taxonomy" id="1921803"/>
    <lineage>
        <taxon>Bacteria</taxon>
        <taxon>Bacillati</taxon>
        <taxon>Cyanobacteriota</taxon>
        <taxon>Cyanophyceae</taxon>
        <taxon>Pleurocapsales</taxon>
        <taxon>Hydrococcaceae</taxon>
        <taxon>Hydrococcus</taxon>
    </lineage>
</organism>
<reference evidence="6 7" key="1">
    <citation type="submission" date="2016-11" db="EMBL/GenBank/DDBJ databases">
        <title>Draft Genome Sequences of Nine Cyanobacterial Strains from Diverse Habitats.</title>
        <authorList>
            <person name="Zhu T."/>
            <person name="Hou S."/>
            <person name="Lu X."/>
            <person name="Hess W.R."/>
        </authorList>
    </citation>
    <scope>NUCLEOTIDE SEQUENCE [LARGE SCALE GENOMIC DNA]</scope>
    <source>
        <strain evidence="6 7">NIES-593</strain>
    </source>
</reference>
<feature type="transmembrane region" description="Helical" evidence="5">
    <location>
        <begin position="84"/>
        <end position="102"/>
    </location>
</feature>
<keyword evidence="7" id="KW-1185">Reference proteome</keyword>
<keyword evidence="3 5" id="KW-1133">Transmembrane helix</keyword>
<comment type="caution">
    <text evidence="6">The sequence shown here is derived from an EMBL/GenBank/DDBJ whole genome shotgun (WGS) entry which is preliminary data.</text>
</comment>
<proteinExistence type="predicted"/>
<comment type="subcellular location">
    <subcellularLocation>
        <location evidence="1">Membrane</location>
        <topology evidence="1">Multi-pass membrane protein</topology>
    </subcellularLocation>
</comment>
<sequence length="117" mass="13076">MNDTSLSGKRRLLSALCHGSIFFSALLVSIGIPIAILFVSDDSVIRENAKEALNFHLNIWFYGAIYAVLTAILIGYLLLPLVPIFILLTWILPIIAIVKVIGDPDKAFRYPFIFRVL</sequence>
<feature type="transmembrane region" description="Helical" evidence="5">
    <location>
        <begin position="12"/>
        <end position="39"/>
    </location>
</feature>
<accession>A0A1U7HKP0</accession>
<keyword evidence="2 5" id="KW-0812">Transmembrane</keyword>
<dbReference type="STRING" id="1921803.NIES593_08380"/>
<evidence type="ECO:0008006" key="8">
    <source>
        <dbReference type="Google" id="ProtNLM"/>
    </source>
</evidence>
<evidence type="ECO:0000256" key="1">
    <source>
        <dbReference type="ARBA" id="ARBA00004141"/>
    </source>
</evidence>
<dbReference type="EMBL" id="MRCB01000007">
    <property type="protein sequence ID" value="OKH24163.1"/>
    <property type="molecule type" value="Genomic_DNA"/>
</dbReference>
<keyword evidence="4 5" id="KW-0472">Membrane</keyword>
<feature type="transmembrane region" description="Helical" evidence="5">
    <location>
        <begin position="59"/>
        <end position="79"/>
    </location>
</feature>
<protein>
    <recommendedName>
        <fullName evidence="8">DUF4870 domain-containing protein</fullName>
    </recommendedName>
</protein>
<dbReference type="Pfam" id="PF09685">
    <property type="entry name" value="MamF_MmsF"/>
    <property type="match status" value="1"/>
</dbReference>
<evidence type="ECO:0000313" key="6">
    <source>
        <dbReference type="EMBL" id="OKH24163.1"/>
    </source>
</evidence>
<dbReference type="AlphaFoldDB" id="A0A1U7HKP0"/>
<gene>
    <name evidence="6" type="ORF">NIES593_08380</name>
</gene>
<evidence type="ECO:0000256" key="5">
    <source>
        <dbReference type="SAM" id="Phobius"/>
    </source>
</evidence>
<evidence type="ECO:0000256" key="2">
    <source>
        <dbReference type="ARBA" id="ARBA00022692"/>
    </source>
</evidence>
<dbReference type="Proteomes" id="UP000186868">
    <property type="component" value="Unassembled WGS sequence"/>
</dbReference>
<dbReference type="RefSeq" id="WP_073599147.1">
    <property type="nucleotide sequence ID" value="NZ_MRCB01000007.1"/>
</dbReference>
<evidence type="ECO:0000256" key="4">
    <source>
        <dbReference type="ARBA" id="ARBA00023136"/>
    </source>
</evidence>
<evidence type="ECO:0000313" key="7">
    <source>
        <dbReference type="Proteomes" id="UP000186868"/>
    </source>
</evidence>
<name>A0A1U7HKP0_9CYAN</name>
<dbReference type="OrthoDB" id="425405at2"/>